<evidence type="ECO:0000313" key="2">
    <source>
        <dbReference type="EMBL" id="QGY45879.1"/>
    </source>
</evidence>
<organism evidence="2 3">
    <name type="scientific">Maribellus comscasis</name>
    <dbReference type="NCBI Taxonomy" id="2681766"/>
    <lineage>
        <taxon>Bacteria</taxon>
        <taxon>Pseudomonadati</taxon>
        <taxon>Bacteroidota</taxon>
        <taxon>Bacteroidia</taxon>
        <taxon>Marinilabiliales</taxon>
        <taxon>Prolixibacteraceae</taxon>
        <taxon>Maribellus</taxon>
    </lineage>
</organism>
<feature type="domain" description="HTH marR-type" evidence="1">
    <location>
        <begin position="12"/>
        <end position="149"/>
    </location>
</feature>
<dbReference type="SMART" id="SM00347">
    <property type="entry name" value="HTH_MARR"/>
    <property type="match status" value="1"/>
</dbReference>
<dbReference type="InterPro" id="IPR039422">
    <property type="entry name" value="MarR/SlyA-like"/>
</dbReference>
<dbReference type="InterPro" id="IPR036388">
    <property type="entry name" value="WH-like_DNA-bd_sf"/>
</dbReference>
<protein>
    <submittedName>
        <fullName evidence="2">MarR family transcriptional regulator</fullName>
    </submittedName>
</protein>
<dbReference type="EMBL" id="CP046401">
    <property type="protein sequence ID" value="QGY45879.1"/>
    <property type="molecule type" value="Genomic_DNA"/>
</dbReference>
<dbReference type="SUPFAM" id="SSF46785">
    <property type="entry name" value="Winged helix' DNA-binding domain"/>
    <property type="match status" value="1"/>
</dbReference>
<dbReference type="KEGG" id="mcos:GM418_20050"/>
<accession>A0A6I6JX17</accession>
<dbReference type="InterPro" id="IPR036390">
    <property type="entry name" value="WH_DNA-bd_sf"/>
</dbReference>
<evidence type="ECO:0000313" key="3">
    <source>
        <dbReference type="Proteomes" id="UP000428260"/>
    </source>
</evidence>
<dbReference type="GO" id="GO:0006950">
    <property type="term" value="P:response to stress"/>
    <property type="evidence" value="ECO:0007669"/>
    <property type="project" value="TreeGrafter"/>
</dbReference>
<reference evidence="2 3" key="1">
    <citation type="submission" date="2019-11" db="EMBL/GenBank/DDBJ databases">
        <authorList>
            <person name="Zheng R.K."/>
            <person name="Sun C.M."/>
        </authorList>
    </citation>
    <scope>NUCLEOTIDE SEQUENCE [LARGE SCALE GENOMIC DNA]</scope>
    <source>
        <strain evidence="2 3">WC007</strain>
    </source>
</reference>
<dbReference type="GO" id="GO:0003700">
    <property type="term" value="F:DNA-binding transcription factor activity"/>
    <property type="evidence" value="ECO:0007669"/>
    <property type="project" value="InterPro"/>
</dbReference>
<proteinExistence type="predicted"/>
<sequence>MSIEEEINGRFRNEYHKGLINLIYTVKLLSYEFHKSLKARGLAEQQYNVLRILRGFRSQAPLSIGFIKQRMLDKDSDVSRIVDRLFEKGLISRKENPDDRRQKSVEITTNGMELLDKMLSCEQKADTLLKNLSIDEVQQLNYLLDKIREKKE</sequence>
<dbReference type="PROSITE" id="PS50995">
    <property type="entry name" value="HTH_MARR_2"/>
    <property type="match status" value="1"/>
</dbReference>
<dbReference type="Proteomes" id="UP000428260">
    <property type="component" value="Chromosome"/>
</dbReference>
<dbReference type="PRINTS" id="PR00598">
    <property type="entry name" value="HTHMARR"/>
</dbReference>
<dbReference type="AlphaFoldDB" id="A0A6I6JX17"/>
<gene>
    <name evidence="2" type="ORF">GM418_20050</name>
</gene>
<dbReference type="PANTHER" id="PTHR33164">
    <property type="entry name" value="TRANSCRIPTIONAL REGULATOR, MARR FAMILY"/>
    <property type="match status" value="1"/>
</dbReference>
<keyword evidence="3" id="KW-1185">Reference proteome</keyword>
<name>A0A6I6JX17_9BACT</name>
<dbReference type="PANTHER" id="PTHR33164:SF43">
    <property type="entry name" value="HTH-TYPE TRANSCRIPTIONAL REPRESSOR YETL"/>
    <property type="match status" value="1"/>
</dbReference>
<dbReference type="RefSeq" id="WP_158869018.1">
    <property type="nucleotide sequence ID" value="NZ_CP046401.1"/>
</dbReference>
<dbReference type="Gene3D" id="1.10.10.10">
    <property type="entry name" value="Winged helix-like DNA-binding domain superfamily/Winged helix DNA-binding domain"/>
    <property type="match status" value="1"/>
</dbReference>
<dbReference type="Pfam" id="PF01047">
    <property type="entry name" value="MarR"/>
    <property type="match status" value="1"/>
</dbReference>
<dbReference type="InterPro" id="IPR000835">
    <property type="entry name" value="HTH_MarR-typ"/>
</dbReference>
<evidence type="ECO:0000259" key="1">
    <source>
        <dbReference type="PROSITE" id="PS50995"/>
    </source>
</evidence>